<sequence length="126" mass="13903">MRLKPKNHSLPKIQIRTLNAPSGRTIADFLLLRRSGTSFFSAVTASALAPRSYHCSPPLPVPPSNSCHCSLSYVTIHLLLVVPPLSRTHAQRFPVLTYEPANHRGNLQQPSLFVIGSSRSVIYQCT</sequence>
<evidence type="ECO:0000313" key="2">
    <source>
        <dbReference type="Proteomes" id="UP001341840"/>
    </source>
</evidence>
<keyword evidence="2" id="KW-1185">Reference proteome</keyword>
<reference evidence="1 2" key="1">
    <citation type="journal article" date="2023" name="Plants (Basel)">
        <title>Bridging the Gap: Combining Genomics and Transcriptomics Approaches to Understand Stylosanthes scabra, an Orphan Legume from the Brazilian Caatinga.</title>
        <authorList>
            <person name="Ferreira-Neto J.R.C."/>
            <person name="da Silva M.D."/>
            <person name="Binneck E."/>
            <person name="de Melo N.F."/>
            <person name="da Silva R.H."/>
            <person name="de Melo A.L.T.M."/>
            <person name="Pandolfi V."/>
            <person name="Bustamante F.O."/>
            <person name="Brasileiro-Vidal A.C."/>
            <person name="Benko-Iseppon A.M."/>
        </authorList>
    </citation>
    <scope>NUCLEOTIDE SEQUENCE [LARGE SCALE GENOMIC DNA]</scope>
    <source>
        <tissue evidence="1">Leaves</tissue>
    </source>
</reference>
<proteinExistence type="predicted"/>
<protein>
    <submittedName>
        <fullName evidence="1">Uncharacterized protein</fullName>
    </submittedName>
</protein>
<gene>
    <name evidence="1" type="ORF">PIB30_026960</name>
</gene>
<dbReference type="Proteomes" id="UP001341840">
    <property type="component" value="Unassembled WGS sequence"/>
</dbReference>
<accession>A0ABU6Z872</accession>
<dbReference type="EMBL" id="JASCZI010271963">
    <property type="protein sequence ID" value="MED6218490.1"/>
    <property type="molecule type" value="Genomic_DNA"/>
</dbReference>
<organism evidence="1 2">
    <name type="scientific">Stylosanthes scabra</name>
    <dbReference type="NCBI Taxonomy" id="79078"/>
    <lineage>
        <taxon>Eukaryota</taxon>
        <taxon>Viridiplantae</taxon>
        <taxon>Streptophyta</taxon>
        <taxon>Embryophyta</taxon>
        <taxon>Tracheophyta</taxon>
        <taxon>Spermatophyta</taxon>
        <taxon>Magnoliopsida</taxon>
        <taxon>eudicotyledons</taxon>
        <taxon>Gunneridae</taxon>
        <taxon>Pentapetalae</taxon>
        <taxon>rosids</taxon>
        <taxon>fabids</taxon>
        <taxon>Fabales</taxon>
        <taxon>Fabaceae</taxon>
        <taxon>Papilionoideae</taxon>
        <taxon>50 kb inversion clade</taxon>
        <taxon>dalbergioids sensu lato</taxon>
        <taxon>Dalbergieae</taxon>
        <taxon>Pterocarpus clade</taxon>
        <taxon>Stylosanthes</taxon>
    </lineage>
</organism>
<comment type="caution">
    <text evidence="1">The sequence shown here is derived from an EMBL/GenBank/DDBJ whole genome shotgun (WGS) entry which is preliminary data.</text>
</comment>
<evidence type="ECO:0000313" key="1">
    <source>
        <dbReference type="EMBL" id="MED6218490.1"/>
    </source>
</evidence>
<name>A0ABU6Z872_9FABA</name>